<feature type="binding site" evidence="7">
    <location>
        <position position="127"/>
    </location>
    <ligand>
        <name>Zn(2+)</name>
        <dbReference type="ChEBI" id="CHEBI:29105"/>
    </ligand>
</feature>
<keyword evidence="3 7" id="KW-0862">Zinc</keyword>
<keyword evidence="4" id="KW-0805">Transcription regulation</keyword>
<dbReference type="PANTHER" id="PTHR33202">
    <property type="entry name" value="ZINC UPTAKE REGULATION PROTEIN"/>
    <property type="match status" value="1"/>
</dbReference>
<dbReference type="Gene3D" id="3.30.1490.190">
    <property type="match status" value="1"/>
</dbReference>
<dbReference type="PANTHER" id="PTHR33202:SF6">
    <property type="entry name" value="ZINC UPTAKE REGULATION PROTEIN"/>
    <property type="match status" value="1"/>
</dbReference>
<protein>
    <submittedName>
        <fullName evidence="9">Fur family transcriptional regulator</fullName>
    </submittedName>
</protein>
<name>A0A916YBL0_9HYPH</name>
<keyword evidence="5" id="KW-0238">DNA-binding</keyword>
<dbReference type="SUPFAM" id="SSF46785">
    <property type="entry name" value="Winged helix' DNA-binding domain"/>
    <property type="match status" value="1"/>
</dbReference>
<dbReference type="Gene3D" id="1.10.10.10">
    <property type="entry name" value="Winged helix-like DNA-binding domain superfamily/Winged helix DNA-binding domain"/>
    <property type="match status" value="1"/>
</dbReference>
<evidence type="ECO:0000256" key="1">
    <source>
        <dbReference type="ARBA" id="ARBA00007957"/>
    </source>
</evidence>
<reference evidence="9" key="1">
    <citation type="journal article" date="2014" name="Int. J. Syst. Evol. Microbiol.">
        <title>Complete genome sequence of Corynebacterium casei LMG S-19264T (=DSM 44701T), isolated from a smear-ripened cheese.</title>
        <authorList>
            <consortium name="US DOE Joint Genome Institute (JGI-PGF)"/>
            <person name="Walter F."/>
            <person name="Albersmeier A."/>
            <person name="Kalinowski J."/>
            <person name="Ruckert C."/>
        </authorList>
    </citation>
    <scope>NUCLEOTIDE SEQUENCE</scope>
    <source>
        <strain evidence="9">CGMCC 1.15493</strain>
    </source>
</reference>
<comment type="similarity">
    <text evidence="1">Belongs to the Fur family.</text>
</comment>
<evidence type="ECO:0000256" key="6">
    <source>
        <dbReference type="ARBA" id="ARBA00023163"/>
    </source>
</evidence>
<evidence type="ECO:0000256" key="4">
    <source>
        <dbReference type="ARBA" id="ARBA00023015"/>
    </source>
</evidence>
<feature type="binding site" evidence="7">
    <location>
        <position position="84"/>
    </location>
    <ligand>
        <name>Zn(2+)</name>
        <dbReference type="ChEBI" id="CHEBI:29105"/>
    </ligand>
</feature>
<organism evidence="9 10">
    <name type="scientific">Aureimonas glaciei</name>
    <dbReference type="NCBI Taxonomy" id="1776957"/>
    <lineage>
        <taxon>Bacteria</taxon>
        <taxon>Pseudomonadati</taxon>
        <taxon>Pseudomonadota</taxon>
        <taxon>Alphaproteobacteria</taxon>
        <taxon>Hyphomicrobiales</taxon>
        <taxon>Aurantimonadaceae</taxon>
        <taxon>Aureimonas</taxon>
    </lineage>
</organism>
<evidence type="ECO:0000256" key="5">
    <source>
        <dbReference type="ARBA" id="ARBA00023125"/>
    </source>
</evidence>
<dbReference type="InterPro" id="IPR036388">
    <property type="entry name" value="WH-like_DNA-bd_sf"/>
</dbReference>
<proteinExistence type="inferred from homology"/>
<comment type="cofactor">
    <cofactor evidence="7">
        <name>Zn(2+)</name>
        <dbReference type="ChEBI" id="CHEBI:29105"/>
    </cofactor>
    <text evidence="7">Binds 1 zinc ion per subunit.</text>
</comment>
<dbReference type="Pfam" id="PF01475">
    <property type="entry name" value="FUR"/>
    <property type="match status" value="1"/>
</dbReference>
<dbReference type="Proteomes" id="UP000613160">
    <property type="component" value="Unassembled WGS sequence"/>
</dbReference>
<feature type="binding site" evidence="8">
    <location>
        <position position="99"/>
    </location>
    <ligand>
        <name>Fe cation</name>
        <dbReference type="ChEBI" id="CHEBI:24875"/>
    </ligand>
</feature>
<keyword evidence="10" id="KW-1185">Reference proteome</keyword>
<feature type="binding site" evidence="7">
    <location>
        <position position="87"/>
    </location>
    <ligand>
        <name>Zn(2+)</name>
        <dbReference type="ChEBI" id="CHEBI:29105"/>
    </ligand>
</feature>
<dbReference type="InterPro" id="IPR036390">
    <property type="entry name" value="WH_DNA-bd_sf"/>
</dbReference>
<evidence type="ECO:0000256" key="7">
    <source>
        <dbReference type="PIRSR" id="PIRSR602481-1"/>
    </source>
</evidence>
<keyword evidence="6" id="KW-0804">Transcription</keyword>
<evidence type="ECO:0000256" key="2">
    <source>
        <dbReference type="ARBA" id="ARBA00022491"/>
    </source>
</evidence>
<feature type="binding site" evidence="7">
    <location>
        <position position="124"/>
    </location>
    <ligand>
        <name>Zn(2+)</name>
        <dbReference type="ChEBI" id="CHEBI:29105"/>
    </ligand>
</feature>
<dbReference type="EMBL" id="BMJJ01000015">
    <property type="protein sequence ID" value="GGD38600.1"/>
    <property type="molecule type" value="Genomic_DNA"/>
</dbReference>
<dbReference type="GO" id="GO:0008270">
    <property type="term" value="F:zinc ion binding"/>
    <property type="evidence" value="ECO:0007669"/>
    <property type="project" value="TreeGrafter"/>
</dbReference>
<dbReference type="GO" id="GO:0005829">
    <property type="term" value="C:cytosol"/>
    <property type="evidence" value="ECO:0007669"/>
    <property type="project" value="TreeGrafter"/>
</dbReference>
<comment type="cofactor">
    <cofactor evidence="8">
        <name>Mn(2+)</name>
        <dbReference type="ChEBI" id="CHEBI:29035"/>
    </cofactor>
    <cofactor evidence="8">
        <name>Fe(2+)</name>
        <dbReference type="ChEBI" id="CHEBI:29033"/>
    </cofactor>
    <text evidence="8">Binds 1 Mn(2+) or Fe(2+) ion per subunit.</text>
</comment>
<evidence type="ECO:0000256" key="8">
    <source>
        <dbReference type="PIRSR" id="PIRSR602481-2"/>
    </source>
</evidence>
<evidence type="ECO:0000313" key="10">
    <source>
        <dbReference type="Proteomes" id="UP000613160"/>
    </source>
</evidence>
<dbReference type="GO" id="GO:1900376">
    <property type="term" value="P:regulation of secondary metabolite biosynthetic process"/>
    <property type="evidence" value="ECO:0007669"/>
    <property type="project" value="TreeGrafter"/>
</dbReference>
<dbReference type="AlphaFoldDB" id="A0A916YBL0"/>
<keyword evidence="7" id="KW-0479">Metal-binding</keyword>
<gene>
    <name evidence="9" type="ORF">GCM10011335_46670</name>
</gene>
<dbReference type="GO" id="GO:0045892">
    <property type="term" value="P:negative regulation of DNA-templated transcription"/>
    <property type="evidence" value="ECO:0007669"/>
    <property type="project" value="TreeGrafter"/>
</dbReference>
<sequence>MTPTLTKNQNLVLGALEKAEGPLSAYTILDTLRDDGLRAPLQVYRALDKLLVYGLVHRLESLNAFVACAHPHCHASSMMAFAICEKCGSVSEFSDEGVEERLTGWARDNRFKSSKTTIEIKGVCMACAA</sequence>
<reference evidence="9" key="2">
    <citation type="submission" date="2020-09" db="EMBL/GenBank/DDBJ databases">
        <authorList>
            <person name="Sun Q."/>
            <person name="Zhou Y."/>
        </authorList>
    </citation>
    <scope>NUCLEOTIDE SEQUENCE</scope>
    <source>
        <strain evidence="9">CGMCC 1.15493</strain>
    </source>
</reference>
<comment type="caution">
    <text evidence="9">The sequence shown here is derived from an EMBL/GenBank/DDBJ whole genome shotgun (WGS) entry which is preliminary data.</text>
</comment>
<keyword evidence="2" id="KW-0678">Repressor</keyword>
<dbReference type="GO" id="GO:0003700">
    <property type="term" value="F:DNA-binding transcription factor activity"/>
    <property type="evidence" value="ECO:0007669"/>
    <property type="project" value="InterPro"/>
</dbReference>
<keyword evidence="8" id="KW-0408">Iron</keyword>
<evidence type="ECO:0000256" key="3">
    <source>
        <dbReference type="ARBA" id="ARBA00022833"/>
    </source>
</evidence>
<dbReference type="GO" id="GO:0000976">
    <property type="term" value="F:transcription cis-regulatory region binding"/>
    <property type="evidence" value="ECO:0007669"/>
    <property type="project" value="TreeGrafter"/>
</dbReference>
<evidence type="ECO:0000313" key="9">
    <source>
        <dbReference type="EMBL" id="GGD38600.1"/>
    </source>
</evidence>
<dbReference type="InterPro" id="IPR043135">
    <property type="entry name" value="Fur_C"/>
</dbReference>
<dbReference type="InterPro" id="IPR002481">
    <property type="entry name" value="FUR"/>
</dbReference>
<accession>A0A916YBL0</accession>